<dbReference type="EMBL" id="RSCE01000009">
    <property type="protein sequence ID" value="RSH80055.1"/>
    <property type="molecule type" value="Genomic_DNA"/>
</dbReference>
<name>A0A427XMF1_9TREE</name>
<feature type="region of interest" description="Disordered" evidence="1">
    <location>
        <begin position="102"/>
        <end position="121"/>
    </location>
</feature>
<feature type="non-terminal residue" evidence="2">
    <location>
        <position position="220"/>
    </location>
</feature>
<sequence length="220" mass="23007">MNRFATALYPSIPSSSSEGSSTNITPQDSARGDSPTEAPLSSIHTLNLAKSIYDDPRSTRFPTPAPGTGQASRAHSDSVGGTGGLASRASGPNLLRRLTDEYQRNGGVVPSPSSTGARVDRSLRVNLMQIPTKGKARNTMPAPACGGRLNSMAKGPGDRYVVGGGQYDSPKDSSPKSIRQAGTPFARGPGGVTVSEVVNFWKGSWAIGKGVNDVDWVYRS</sequence>
<dbReference type="AlphaFoldDB" id="A0A427XMF1"/>
<comment type="caution">
    <text evidence="2">The sequence shown here is derived from an EMBL/GenBank/DDBJ whole genome shotgun (WGS) entry which is preliminary data.</text>
</comment>
<feature type="region of interest" description="Disordered" evidence="1">
    <location>
        <begin position="1"/>
        <end position="92"/>
    </location>
</feature>
<protein>
    <submittedName>
        <fullName evidence="2">Uncharacterized protein</fullName>
    </submittedName>
</protein>
<gene>
    <name evidence="2" type="ORF">EHS24_009729</name>
</gene>
<dbReference type="OrthoDB" id="60955at2759"/>
<dbReference type="GeneID" id="39594272"/>
<evidence type="ECO:0000313" key="2">
    <source>
        <dbReference type="EMBL" id="RSH80055.1"/>
    </source>
</evidence>
<accession>A0A427XMF1</accession>
<evidence type="ECO:0000313" key="3">
    <source>
        <dbReference type="Proteomes" id="UP000279236"/>
    </source>
</evidence>
<organism evidence="2 3">
    <name type="scientific">Apiotrichum porosum</name>
    <dbReference type="NCBI Taxonomy" id="105984"/>
    <lineage>
        <taxon>Eukaryota</taxon>
        <taxon>Fungi</taxon>
        <taxon>Dikarya</taxon>
        <taxon>Basidiomycota</taxon>
        <taxon>Agaricomycotina</taxon>
        <taxon>Tremellomycetes</taxon>
        <taxon>Trichosporonales</taxon>
        <taxon>Trichosporonaceae</taxon>
        <taxon>Apiotrichum</taxon>
    </lineage>
</organism>
<dbReference type="STRING" id="105984.A0A427XMF1"/>
<proteinExistence type="predicted"/>
<dbReference type="Proteomes" id="UP000279236">
    <property type="component" value="Unassembled WGS sequence"/>
</dbReference>
<feature type="compositionally biased region" description="Low complexity" evidence="1">
    <location>
        <begin position="11"/>
        <end position="21"/>
    </location>
</feature>
<reference evidence="2 3" key="1">
    <citation type="submission" date="2018-11" db="EMBL/GenBank/DDBJ databases">
        <title>Genome sequence of Apiotrichum porosum DSM 27194.</title>
        <authorList>
            <person name="Aliyu H."/>
            <person name="Gorte O."/>
            <person name="Ochsenreither K."/>
        </authorList>
    </citation>
    <scope>NUCLEOTIDE SEQUENCE [LARGE SCALE GENOMIC DNA]</scope>
    <source>
        <strain evidence="2 3">DSM 27194</strain>
    </source>
</reference>
<dbReference type="RefSeq" id="XP_028475164.1">
    <property type="nucleotide sequence ID" value="XM_028624996.1"/>
</dbReference>
<keyword evidence="3" id="KW-1185">Reference proteome</keyword>
<evidence type="ECO:0000256" key="1">
    <source>
        <dbReference type="SAM" id="MobiDB-lite"/>
    </source>
</evidence>